<dbReference type="OrthoDB" id="5228679at2759"/>
<feature type="coiled-coil region" evidence="1">
    <location>
        <begin position="119"/>
        <end position="146"/>
    </location>
</feature>
<evidence type="ECO:0000313" key="3">
    <source>
        <dbReference type="EMBL" id="TGJ80472.1"/>
    </source>
</evidence>
<evidence type="ECO:0000313" key="4">
    <source>
        <dbReference type="Proteomes" id="UP000297716"/>
    </source>
</evidence>
<evidence type="ECO:0000256" key="1">
    <source>
        <dbReference type="SAM" id="Coils"/>
    </source>
</evidence>
<dbReference type="AlphaFoldDB" id="A0A4Z0YVN1"/>
<name>A0A4Z0YVN1_9PEZI</name>
<comment type="caution">
    <text evidence="3">The sequence shown here is derived from an EMBL/GenBank/DDBJ whole genome shotgun (WGS) entry which is preliminary data.</text>
</comment>
<proteinExistence type="predicted"/>
<keyword evidence="4" id="KW-1185">Reference proteome</keyword>
<protein>
    <submittedName>
        <fullName evidence="3">Uncharacterized protein</fullName>
    </submittedName>
</protein>
<dbReference type="EMBL" id="SKBN01000220">
    <property type="protein sequence ID" value="TGJ80472.1"/>
    <property type="molecule type" value="Genomic_DNA"/>
</dbReference>
<reference evidence="3 4" key="1">
    <citation type="submission" date="2019-03" db="EMBL/GenBank/DDBJ databases">
        <title>Draft genome sequence of Xylaria hypoxylon DSM 108379, a ubiquitous saprotrophic-parasitic fungi on hardwood.</title>
        <authorList>
            <person name="Buettner E."/>
            <person name="Leonhardt S."/>
            <person name="Gebauer A.M."/>
            <person name="Liers C."/>
            <person name="Hofrichter M."/>
            <person name="Kellner H."/>
        </authorList>
    </citation>
    <scope>NUCLEOTIDE SEQUENCE [LARGE SCALE GENOMIC DNA]</scope>
    <source>
        <strain evidence="3 4">DSM 108379</strain>
    </source>
</reference>
<organism evidence="3 4">
    <name type="scientific">Xylaria hypoxylon</name>
    <dbReference type="NCBI Taxonomy" id="37992"/>
    <lineage>
        <taxon>Eukaryota</taxon>
        <taxon>Fungi</taxon>
        <taxon>Dikarya</taxon>
        <taxon>Ascomycota</taxon>
        <taxon>Pezizomycotina</taxon>
        <taxon>Sordariomycetes</taxon>
        <taxon>Xylariomycetidae</taxon>
        <taxon>Xylariales</taxon>
        <taxon>Xylariaceae</taxon>
        <taxon>Xylaria</taxon>
    </lineage>
</organism>
<feature type="compositionally biased region" description="Acidic residues" evidence="2">
    <location>
        <begin position="73"/>
        <end position="86"/>
    </location>
</feature>
<feature type="region of interest" description="Disordered" evidence="2">
    <location>
        <begin position="61"/>
        <end position="98"/>
    </location>
</feature>
<keyword evidence="1" id="KW-0175">Coiled coil</keyword>
<gene>
    <name evidence="3" type="ORF">E0Z10_g8290</name>
</gene>
<sequence>MIRRPNFIHDLGLVTLPENLKEVPDFLNFMSLNNRKRDAAETHQDPSGLLSYILMENRKAETTETTQFQADGAEGEDDDDDEDATEEIGGNSNPPHKAALLSLQHSSSDYEMYSLTQKLQYCESQVGDLERERAALNSELKYARKRQKTSKTQIEEHKDTVRAERDAAGISEELWQLYEDFCEALQPEEFTGERSFTLKKTYSGSYIKYDPTFMEFKSTVGDAYNAGNWRCECFVDYSDGGAPTGYRVKYYALPQLKGQTWENQWSKLYRLAISAAQQGSAAALDMLVALPEKDASSGEGWLFEFGFNESRRSLPILSQRWDFRASHNLLSPITTDAKRARLVATYNLSLKIENKS</sequence>
<dbReference type="Proteomes" id="UP000297716">
    <property type="component" value="Unassembled WGS sequence"/>
</dbReference>
<accession>A0A4Z0YVN1</accession>
<evidence type="ECO:0000256" key="2">
    <source>
        <dbReference type="SAM" id="MobiDB-lite"/>
    </source>
</evidence>